<evidence type="ECO:0000259" key="6">
    <source>
        <dbReference type="Pfam" id="PF07638"/>
    </source>
</evidence>
<keyword evidence="5" id="KW-0804">Transcription</keyword>
<dbReference type="NCBIfam" id="TIGR02984">
    <property type="entry name" value="Sig-70_plancto1"/>
    <property type="match status" value="1"/>
</dbReference>
<sequence>MPASLHKLGGLLPDFKWPNLPLNTNDFPVTSTTLALAPAAGDNVPMWPQPEPTQDLLAGAKDGNADAVNRLMDRHRDSLRRMVQMRLDHKVQRRVDVSDVVQDVLVEANRRLQDYIANPVMPFHLWLRQIAQDRIIDAHRRHRGSAKRSVDREQPMLVAGADDHSTMQLVAQLCDPQMTPAAAATQAEMVKAVELAITKLPDQDCEIIIMRHFEQLSNQEIAQALSLSEPAASMRYLRAIKRLRVLLNDPTSVIDEGAE</sequence>
<dbReference type="Pfam" id="PF07638">
    <property type="entry name" value="Sigma70_ECF"/>
    <property type="match status" value="1"/>
</dbReference>
<dbReference type="Gene3D" id="1.10.10.10">
    <property type="entry name" value="Winged helix-like DNA-binding domain superfamily/Winged helix DNA-binding domain"/>
    <property type="match status" value="1"/>
</dbReference>
<name>A0A517YBZ3_9BACT</name>
<organism evidence="7 8">
    <name type="scientific">Anatilimnocola aggregata</name>
    <dbReference type="NCBI Taxonomy" id="2528021"/>
    <lineage>
        <taxon>Bacteria</taxon>
        <taxon>Pseudomonadati</taxon>
        <taxon>Planctomycetota</taxon>
        <taxon>Planctomycetia</taxon>
        <taxon>Pirellulales</taxon>
        <taxon>Pirellulaceae</taxon>
        <taxon>Anatilimnocola</taxon>
    </lineage>
</organism>
<dbReference type="GO" id="GO:0003677">
    <property type="term" value="F:DNA binding"/>
    <property type="evidence" value="ECO:0007669"/>
    <property type="project" value="UniProtKB-KW"/>
</dbReference>
<evidence type="ECO:0000313" key="8">
    <source>
        <dbReference type="Proteomes" id="UP000315017"/>
    </source>
</evidence>
<dbReference type="InterPro" id="IPR053812">
    <property type="entry name" value="HTH_Sigma70_ECF-like"/>
</dbReference>
<keyword evidence="8" id="KW-1185">Reference proteome</keyword>
<evidence type="ECO:0000256" key="4">
    <source>
        <dbReference type="ARBA" id="ARBA00023125"/>
    </source>
</evidence>
<dbReference type="AlphaFoldDB" id="A0A517YBZ3"/>
<evidence type="ECO:0000256" key="5">
    <source>
        <dbReference type="ARBA" id="ARBA00023163"/>
    </source>
</evidence>
<accession>A0A517YBZ3</accession>
<dbReference type="Gene3D" id="1.10.1740.10">
    <property type="match status" value="1"/>
</dbReference>
<feature type="domain" description="RNA polymerase sigma-70 ECF-like HTH" evidence="6">
    <location>
        <begin position="55"/>
        <end position="235"/>
    </location>
</feature>
<dbReference type="CDD" id="cd06171">
    <property type="entry name" value="Sigma70_r4"/>
    <property type="match status" value="1"/>
</dbReference>
<keyword evidence="4" id="KW-0238">DNA-binding</keyword>
<dbReference type="SUPFAM" id="SSF88946">
    <property type="entry name" value="Sigma2 domain of RNA polymerase sigma factors"/>
    <property type="match status" value="1"/>
</dbReference>
<comment type="similarity">
    <text evidence="1">Belongs to the sigma-70 factor family. ECF subfamily.</text>
</comment>
<dbReference type="SUPFAM" id="SSF88659">
    <property type="entry name" value="Sigma3 and sigma4 domains of RNA polymerase sigma factors"/>
    <property type="match status" value="1"/>
</dbReference>
<evidence type="ECO:0000313" key="7">
    <source>
        <dbReference type="EMBL" id="QDU27767.1"/>
    </source>
</evidence>
<gene>
    <name evidence="7" type="primary">cnrH_3</name>
    <name evidence="7" type="ORF">ETAA8_28580</name>
</gene>
<protein>
    <submittedName>
        <fullName evidence="7">RNA polymerase sigma factor CnrH</fullName>
    </submittedName>
</protein>
<evidence type="ECO:0000256" key="1">
    <source>
        <dbReference type="ARBA" id="ARBA00010641"/>
    </source>
</evidence>
<dbReference type="InterPro" id="IPR014284">
    <property type="entry name" value="RNA_pol_sigma-70_dom"/>
</dbReference>
<dbReference type="InterPro" id="IPR013325">
    <property type="entry name" value="RNA_pol_sigma_r2"/>
</dbReference>
<evidence type="ECO:0000256" key="2">
    <source>
        <dbReference type="ARBA" id="ARBA00023015"/>
    </source>
</evidence>
<reference evidence="7 8" key="1">
    <citation type="submission" date="2019-02" db="EMBL/GenBank/DDBJ databases">
        <title>Deep-cultivation of Planctomycetes and their phenomic and genomic characterization uncovers novel biology.</title>
        <authorList>
            <person name="Wiegand S."/>
            <person name="Jogler M."/>
            <person name="Boedeker C."/>
            <person name="Pinto D."/>
            <person name="Vollmers J."/>
            <person name="Rivas-Marin E."/>
            <person name="Kohn T."/>
            <person name="Peeters S.H."/>
            <person name="Heuer A."/>
            <person name="Rast P."/>
            <person name="Oberbeckmann S."/>
            <person name="Bunk B."/>
            <person name="Jeske O."/>
            <person name="Meyerdierks A."/>
            <person name="Storesund J.E."/>
            <person name="Kallscheuer N."/>
            <person name="Luecker S."/>
            <person name="Lage O.M."/>
            <person name="Pohl T."/>
            <person name="Merkel B.J."/>
            <person name="Hornburger P."/>
            <person name="Mueller R.-W."/>
            <person name="Bruemmer F."/>
            <person name="Labrenz M."/>
            <person name="Spormann A.M."/>
            <person name="Op den Camp H."/>
            <person name="Overmann J."/>
            <person name="Amann R."/>
            <person name="Jetten M.S.M."/>
            <person name="Mascher T."/>
            <person name="Medema M.H."/>
            <person name="Devos D.P."/>
            <person name="Kaster A.-K."/>
            <person name="Ovreas L."/>
            <person name="Rohde M."/>
            <person name="Galperin M.Y."/>
            <person name="Jogler C."/>
        </authorList>
    </citation>
    <scope>NUCLEOTIDE SEQUENCE [LARGE SCALE GENOMIC DNA]</scope>
    <source>
        <strain evidence="7 8">ETA_A8</strain>
    </source>
</reference>
<evidence type="ECO:0000256" key="3">
    <source>
        <dbReference type="ARBA" id="ARBA00023082"/>
    </source>
</evidence>
<dbReference type="NCBIfam" id="TIGR02937">
    <property type="entry name" value="sigma70-ECF"/>
    <property type="match status" value="1"/>
</dbReference>
<dbReference type="EMBL" id="CP036274">
    <property type="protein sequence ID" value="QDU27767.1"/>
    <property type="molecule type" value="Genomic_DNA"/>
</dbReference>
<dbReference type="GO" id="GO:0006352">
    <property type="term" value="P:DNA-templated transcription initiation"/>
    <property type="evidence" value="ECO:0007669"/>
    <property type="project" value="InterPro"/>
</dbReference>
<keyword evidence="2" id="KW-0805">Transcription regulation</keyword>
<dbReference type="PANTHER" id="PTHR43133">
    <property type="entry name" value="RNA POLYMERASE ECF-TYPE SIGMA FACTO"/>
    <property type="match status" value="1"/>
</dbReference>
<dbReference type="GO" id="GO:0016987">
    <property type="term" value="F:sigma factor activity"/>
    <property type="evidence" value="ECO:0007669"/>
    <property type="project" value="UniProtKB-KW"/>
</dbReference>
<dbReference type="InterPro" id="IPR036388">
    <property type="entry name" value="WH-like_DNA-bd_sf"/>
</dbReference>
<dbReference type="InterPro" id="IPR014326">
    <property type="entry name" value="RNA_pol_sigma-70_Plancto"/>
</dbReference>
<dbReference type="Proteomes" id="UP000315017">
    <property type="component" value="Chromosome"/>
</dbReference>
<dbReference type="PANTHER" id="PTHR43133:SF8">
    <property type="entry name" value="RNA POLYMERASE SIGMA FACTOR HI_1459-RELATED"/>
    <property type="match status" value="1"/>
</dbReference>
<dbReference type="InterPro" id="IPR013324">
    <property type="entry name" value="RNA_pol_sigma_r3/r4-like"/>
</dbReference>
<dbReference type="KEGG" id="aagg:ETAA8_28580"/>
<keyword evidence="3" id="KW-0731">Sigma factor</keyword>
<proteinExistence type="inferred from homology"/>
<dbReference type="InterPro" id="IPR039425">
    <property type="entry name" value="RNA_pol_sigma-70-like"/>
</dbReference>